<dbReference type="STRING" id="34002.SAMN04489859_104915"/>
<sequence>MILISRQDRKRFWFGNYFSGLLEQRDFPDYQTNDNEPVVAVITAIFSPVTALDAGSEG</sequence>
<dbReference type="AlphaFoldDB" id="A0A1H8N0U2"/>
<accession>A0A1H8N0U2</accession>
<name>A0A1H8N0U2_9RHOB</name>
<evidence type="ECO:0000313" key="1">
    <source>
        <dbReference type="EMBL" id="SEO23184.1"/>
    </source>
</evidence>
<evidence type="ECO:0000313" key="2">
    <source>
        <dbReference type="Proteomes" id="UP000199054"/>
    </source>
</evidence>
<keyword evidence="2" id="KW-1185">Reference proteome</keyword>
<proteinExistence type="predicted"/>
<dbReference type="Proteomes" id="UP000199054">
    <property type="component" value="Unassembled WGS sequence"/>
</dbReference>
<gene>
    <name evidence="1" type="ORF">SAMN04489859_104915</name>
</gene>
<dbReference type="RefSeq" id="WP_170851950.1">
    <property type="nucleotide sequence ID" value="NZ_CP067124.1"/>
</dbReference>
<organism evidence="1 2">
    <name type="scientific">Paracoccus alcaliphilus</name>
    <dbReference type="NCBI Taxonomy" id="34002"/>
    <lineage>
        <taxon>Bacteria</taxon>
        <taxon>Pseudomonadati</taxon>
        <taxon>Pseudomonadota</taxon>
        <taxon>Alphaproteobacteria</taxon>
        <taxon>Rhodobacterales</taxon>
        <taxon>Paracoccaceae</taxon>
        <taxon>Paracoccus</taxon>
    </lineage>
</organism>
<reference evidence="1 2" key="1">
    <citation type="submission" date="2016-10" db="EMBL/GenBank/DDBJ databases">
        <authorList>
            <person name="de Groot N.N."/>
        </authorList>
    </citation>
    <scope>NUCLEOTIDE SEQUENCE [LARGE SCALE GENOMIC DNA]</scope>
    <source>
        <strain evidence="1 2">DSM 8512</strain>
    </source>
</reference>
<dbReference type="EMBL" id="FODE01000049">
    <property type="protein sequence ID" value="SEO23184.1"/>
    <property type="molecule type" value="Genomic_DNA"/>
</dbReference>
<protein>
    <submittedName>
        <fullName evidence="1">Uncharacterized protein</fullName>
    </submittedName>
</protein>